<feature type="transmembrane region" description="Helical" evidence="3">
    <location>
        <begin position="140"/>
        <end position="159"/>
    </location>
</feature>
<keyword evidence="6" id="KW-1185">Reference proteome</keyword>
<evidence type="ECO:0000313" key="6">
    <source>
        <dbReference type="Proteomes" id="UP000184226"/>
    </source>
</evidence>
<feature type="transmembrane region" description="Helical" evidence="3">
    <location>
        <begin position="179"/>
        <end position="200"/>
    </location>
</feature>
<dbReference type="InterPro" id="IPR043128">
    <property type="entry name" value="Rev_trsase/Diguanyl_cyclase"/>
</dbReference>
<comment type="catalytic activity">
    <reaction evidence="2">
        <text>2 GTP = 3',3'-c-di-GMP + 2 diphosphate</text>
        <dbReference type="Rhea" id="RHEA:24898"/>
        <dbReference type="ChEBI" id="CHEBI:33019"/>
        <dbReference type="ChEBI" id="CHEBI:37565"/>
        <dbReference type="ChEBI" id="CHEBI:58805"/>
        <dbReference type="EC" id="2.7.7.65"/>
    </reaction>
</comment>
<reference evidence="5 6" key="1">
    <citation type="submission" date="2016-11" db="EMBL/GenBank/DDBJ databases">
        <authorList>
            <person name="Jaros S."/>
            <person name="Januszkiewicz K."/>
            <person name="Wedrychowicz H."/>
        </authorList>
    </citation>
    <scope>NUCLEOTIDE SEQUENCE [LARGE SCALE GENOMIC DNA]</scope>
    <source>
        <strain evidence="5 6">CGMCC 1.10190</strain>
    </source>
</reference>
<accession>A0A1M5Y8L1</accession>
<dbReference type="CDD" id="cd01949">
    <property type="entry name" value="GGDEF"/>
    <property type="match status" value="1"/>
</dbReference>
<evidence type="ECO:0000256" key="1">
    <source>
        <dbReference type="ARBA" id="ARBA00012528"/>
    </source>
</evidence>
<gene>
    <name evidence="5" type="ORF">SAMN04488135_108144</name>
</gene>
<dbReference type="Pfam" id="PF00990">
    <property type="entry name" value="GGDEF"/>
    <property type="match status" value="1"/>
</dbReference>
<dbReference type="Proteomes" id="UP000184226">
    <property type="component" value="Unassembled WGS sequence"/>
</dbReference>
<keyword evidence="3" id="KW-1133">Transmembrane helix</keyword>
<protein>
    <recommendedName>
        <fullName evidence="1">diguanylate cyclase</fullName>
        <ecNumber evidence="1">2.7.7.65</ecNumber>
    </recommendedName>
</protein>
<evidence type="ECO:0000313" key="5">
    <source>
        <dbReference type="EMBL" id="SHI08259.1"/>
    </source>
</evidence>
<dbReference type="PANTHER" id="PTHR45138">
    <property type="entry name" value="REGULATORY COMPONENTS OF SENSORY TRANSDUCTION SYSTEM"/>
    <property type="match status" value="1"/>
</dbReference>
<dbReference type="AlphaFoldDB" id="A0A1M5Y8L1"/>
<organism evidence="5 6">
    <name type="scientific">Pollutimonas bauzanensis</name>
    <dbReference type="NCBI Taxonomy" id="658167"/>
    <lineage>
        <taxon>Bacteria</taxon>
        <taxon>Pseudomonadati</taxon>
        <taxon>Pseudomonadota</taxon>
        <taxon>Betaproteobacteria</taxon>
        <taxon>Burkholderiales</taxon>
        <taxon>Alcaligenaceae</taxon>
        <taxon>Pollutimonas</taxon>
    </lineage>
</organism>
<keyword evidence="3" id="KW-0472">Membrane</keyword>
<dbReference type="EMBL" id="FQXE01000008">
    <property type="protein sequence ID" value="SHI08259.1"/>
    <property type="molecule type" value="Genomic_DNA"/>
</dbReference>
<dbReference type="PROSITE" id="PS50887">
    <property type="entry name" value="GGDEF"/>
    <property type="match status" value="1"/>
</dbReference>
<evidence type="ECO:0000259" key="4">
    <source>
        <dbReference type="PROSITE" id="PS50887"/>
    </source>
</evidence>
<keyword evidence="3" id="KW-0812">Transmembrane</keyword>
<dbReference type="SUPFAM" id="SSF55073">
    <property type="entry name" value="Nucleotide cyclase"/>
    <property type="match status" value="1"/>
</dbReference>
<dbReference type="NCBIfam" id="TIGR00254">
    <property type="entry name" value="GGDEF"/>
    <property type="match status" value="1"/>
</dbReference>
<feature type="transmembrane region" description="Helical" evidence="3">
    <location>
        <begin position="20"/>
        <end position="43"/>
    </location>
</feature>
<dbReference type="STRING" id="658167.SAMN04488135_108144"/>
<evidence type="ECO:0000256" key="3">
    <source>
        <dbReference type="SAM" id="Phobius"/>
    </source>
</evidence>
<dbReference type="SMART" id="SM00267">
    <property type="entry name" value="GGDEF"/>
    <property type="match status" value="1"/>
</dbReference>
<feature type="domain" description="GGDEF" evidence="4">
    <location>
        <begin position="242"/>
        <end position="374"/>
    </location>
</feature>
<dbReference type="InterPro" id="IPR000160">
    <property type="entry name" value="GGDEF_dom"/>
</dbReference>
<dbReference type="GO" id="GO:0052621">
    <property type="term" value="F:diguanylate cyclase activity"/>
    <property type="evidence" value="ECO:0007669"/>
    <property type="project" value="UniProtKB-EC"/>
</dbReference>
<feature type="transmembrane region" description="Helical" evidence="3">
    <location>
        <begin position="49"/>
        <end position="69"/>
    </location>
</feature>
<name>A0A1M5Y8L1_9BURK</name>
<dbReference type="InterPro" id="IPR029787">
    <property type="entry name" value="Nucleotide_cyclase"/>
</dbReference>
<dbReference type="EC" id="2.7.7.65" evidence="1"/>
<dbReference type="FunFam" id="3.30.70.270:FF:000001">
    <property type="entry name" value="Diguanylate cyclase domain protein"/>
    <property type="match status" value="1"/>
</dbReference>
<evidence type="ECO:0000256" key="2">
    <source>
        <dbReference type="ARBA" id="ARBA00034247"/>
    </source>
</evidence>
<feature type="transmembrane region" description="Helical" evidence="3">
    <location>
        <begin position="81"/>
        <end position="100"/>
    </location>
</feature>
<dbReference type="InterPro" id="IPR050469">
    <property type="entry name" value="Diguanylate_Cyclase"/>
</dbReference>
<dbReference type="PANTHER" id="PTHR45138:SF9">
    <property type="entry name" value="DIGUANYLATE CYCLASE DGCM-RELATED"/>
    <property type="match status" value="1"/>
</dbReference>
<sequence length="374" mass="40695">MMLANGGVFGLMHRDLPVVLRPAAVSWQVGTLLVAAGCLIFVLQRYLPLALMVTLANGLVMLGLTAYWHSLRQFYGYPSSVLLLLPMFAGTLGVFWFAAFQPDTGVRIMIASAVWLSLMWGSATVLKAQAHRDSALSRRVLLAIFAGVMLFTAIRAGYYLLLGVTPDFSVLDYSSWMNLATPVVGAVLPVVGTTAFVLMCSERIRRQWERAAGTDYLTGLANRRTLTEIGALRFATARGRDGGLVLALIDIDHFKGINDKHGHAVGDIALRHVAARIESSARGGEMPARLGGEEFVVLLDHVDHGQARAAGERLRLAVQNHPFTAGELQLPITVSIGMAICRADDDNFDCLMQRADQALYMAKAAGRNRVELVF</sequence>
<proteinExistence type="predicted"/>
<dbReference type="Gene3D" id="3.30.70.270">
    <property type="match status" value="1"/>
</dbReference>